<feature type="transmembrane region" description="Helical" evidence="6">
    <location>
        <begin position="748"/>
        <end position="775"/>
    </location>
</feature>
<evidence type="ECO:0000313" key="8">
    <source>
        <dbReference type="EMBL" id="PWQ96995.1"/>
    </source>
</evidence>
<comment type="caution">
    <text evidence="8">The sequence shown here is derived from an EMBL/GenBank/DDBJ whole genome shotgun (WGS) entry which is preliminary data.</text>
</comment>
<feature type="domain" description="ABC3 transporter permease C-terminal" evidence="7">
    <location>
        <begin position="700"/>
        <end position="810"/>
    </location>
</feature>
<dbReference type="AlphaFoldDB" id="A0A317CE78"/>
<evidence type="ECO:0000256" key="2">
    <source>
        <dbReference type="ARBA" id="ARBA00022475"/>
    </source>
</evidence>
<proteinExistence type="predicted"/>
<dbReference type="EMBL" id="QGKL01000024">
    <property type="protein sequence ID" value="PWQ96995.1"/>
    <property type="molecule type" value="Genomic_DNA"/>
</dbReference>
<dbReference type="Pfam" id="PF02687">
    <property type="entry name" value="FtsX"/>
    <property type="match status" value="2"/>
</dbReference>
<reference evidence="8 9" key="1">
    <citation type="submission" date="2018-05" db="EMBL/GenBank/DDBJ databases">
        <title>Leucothrix arctica sp. nov., isolated from Arctic seawater.</title>
        <authorList>
            <person name="Choi A."/>
            <person name="Baek K."/>
        </authorList>
    </citation>
    <scope>NUCLEOTIDE SEQUENCE [LARGE SCALE GENOMIC DNA]</scope>
    <source>
        <strain evidence="8 9">IMCC9719</strain>
    </source>
</reference>
<feature type="transmembrane region" description="Helical" evidence="6">
    <location>
        <begin position="460"/>
        <end position="481"/>
    </location>
</feature>
<protein>
    <recommendedName>
        <fullName evidence="7">ABC3 transporter permease C-terminal domain-containing protein</fullName>
    </recommendedName>
</protein>
<gene>
    <name evidence="8" type="ORF">DKT75_08135</name>
</gene>
<dbReference type="RefSeq" id="WP_109822924.1">
    <property type="nucleotide sequence ID" value="NZ_QGKL01000024.1"/>
</dbReference>
<feature type="transmembrane region" description="Helical" evidence="6">
    <location>
        <begin position="781"/>
        <end position="803"/>
    </location>
</feature>
<feature type="transmembrane region" description="Helical" evidence="6">
    <location>
        <begin position="343"/>
        <end position="367"/>
    </location>
</feature>
<accession>A0A317CE78</accession>
<evidence type="ECO:0000256" key="3">
    <source>
        <dbReference type="ARBA" id="ARBA00022692"/>
    </source>
</evidence>
<dbReference type="InterPro" id="IPR003838">
    <property type="entry name" value="ABC3_permease_C"/>
</dbReference>
<evidence type="ECO:0000256" key="1">
    <source>
        <dbReference type="ARBA" id="ARBA00004651"/>
    </source>
</evidence>
<dbReference type="OrthoDB" id="5292592at2"/>
<evidence type="ECO:0000256" key="5">
    <source>
        <dbReference type="ARBA" id="ARBA00023136"/>
    </source>
</evidence>
<feature type="transmembrane region" description="Helical" evidence="6">
    <location>
        <begin position="413"/>
        <end position="439"/>
    </location>
</feature>
<dbReference type="PANTHER" id="PTHR30287:SF1">
    <property type="entry name" value="INNER MEMBRANE PROTEIN"/>
    <property type="match status" value="1"/>
</dbReference>
<evidence type="ECO:0000256" key="6">
    <source>
        <dbReference type="SAM" id="Phobius"/>
    </source>
</evidence>
<dbReference type="Proteomes" id="UP000245506">
    <property type="component" value="Unassembled WGS sequence"/>
</dbReference>
<feature type="transmembrane region" description="Helical" evidence="6">
    <location>
        <begin position="693"/>
        <end position="716"/>
    </location>
</feature>
<sequence>MNILKVWRQSWRIAEMRLLFLALLVSVTAVTSVNFFTDRTERSMLQQATKLLGADLTVRSSRPLSKDYLAQAESLGLKQAEMISFNSMVSIDDRLQLSQIKAVSDGFPLRGNIETSLQLDAIGSIDSLGQLKSGQIWAETSLFNALEVQPKVEVRIGRSLFTLDKVLLKTPDQGASVFQFSPQVLMPLADLPATGLLTPGSRARFSYLFAGTDKQVSEMTDWLKPRLATGERLETLSDGPPSIGKALERAQRFLNTAALLSVILAGAAIALTSYSFNRHETHTVAVLKTMGASRRRILFRYLSQLFLTSTAAAILGALLGFAIQATLTYALRDIIGQSLPSPSFMPVITGLLTAWIMVLGFSSPQLVQLVNTAPVQIFQQQSLTSSNSWKLLLATVMSGVFALMFMQTEDLKLTVFIFLGTLAAIVIFWLVASGLLKLLKSLSSNTNNASFRTLANAGPRLKLLIVVFGIGLFSLLLLTALRGDLLERWQNSIPADAPNNFLINIQPEEVKGLTSYLKGKNIDANLFPMIRGRLVAMKGQPVILDNYQDGRDRRLLQREFNLSSTKDLPAANILLDGEWFKGDAPKGFSVEESVMERFALKIGDSMTFDIAGQQVTQDITSTRRVNWDNLTPNFFVLAAPGSMDKLPQTFITSVFVPEGDSKLVPNLVKQYPSVSTIDISAIMTQIKELITKAAFAVQAIFAFTLIAGIVVLLAALQSQKAERRRELAILKTIGASRKQIRNSILVEFLLVGAISGFLAGLFAMIASNVAAYVLFDLEPSINLSLILIGMVSGALLVSIAGYFNLRPLLQVPPAILFQEHNS</sequence>
<dbReference type="GO" id="GO:0005886">
    <property type="term" value="C:plasma membrane"/>
    <property type="evidence" value="ECO:0007669"/>
    <property type="project" value="UniProtKB-SubCell"/>
</dbReference>
<evidence type="ECO:0000256" key="4">
    <source>
        <dbReference type="ARBA" id="ARBA00022989"/>
    </source>
</evidence>
<organism evidence="8 9">
    <name type="scientific">Leucothrix arctica</name>
    <dbReference type="NCBI Taxonomy" id="1481894"/>
    <lineage>
        <taxon>Bacteria</taxon>
        <taxon>Pseudomonadati</taxon>
        <taxon>Pseudomonadota</taxon>
        <taxon>Gammaproteobacteria</taxon>
        <taxon>Thiotrichales</taxon>
        <taxon>Thiotrichaceae</taxon>
        <taxon>Leucothrix</taxon>
    </lineage>
</organism>
<comment type="subcellular location">
    <subcellularLocation>
        <location evidence="1">Cell membrane</location>
        <topology evidence="1">Multi-pass membrane protein</topology>
    </subcellularLocation>
</comment>
<evidence type="ECO:0000259" key="7">
    <source>
        <dbReference type="Pfam" id="PF02687"/>
    </source>
</evidence>
<keyword evidence="3 6" id="KW-0812">Transmembrane</keyword>
<name>A0A317CE78_9GAMM</name>
<keyword evidence="9" id="KW-1185">Reference proteome</keyword>
<keyword evidence="5 6" id="KW-0472">Membrane</keyword>
<keyword evidence="4 6" id="KW-1133">Transmembrane helix</keyword>
<evidence type="ECO:0000313" key="9">
    <source>
        <dbReference type="Proteomes" id="UP000245506"/>
    </source>
</evidence>
<feature type="transmembrane region" description="Helical" evidence="6">
    <location>
        <begin position="253"/>
        <end position="276"/>
    </location>
</feature>
<dbReference type="InterPro" id="IPR038766">
    <property type="entry name" value="Membrane_comp_ABC_pdt"/>
</dbReference>
<feature type="transmembrane region" description="Helical" evidence="6">
    <location>
        <begin position="388"/>
        <end position="407"/>
    </location>
</feature>
<feature type="transmembrane region" description="Helical" evidence="6">
    <location>
        <begin position="297"/>
        <end position="323"/>
    </location>
</feature>
<feature type="domain" description="ABC3 transporter permease C-terminal" evidence="7">
    <location>
        <begin position="256"/>
        <end position="363"/>
    </location>
</feature>
<keyword evidence="2" id="KW-1003">Cell membrane</keyword>
<dbReference type="PANTHER" id="PTHR30287">
    <property type="entry name" value="MEMBRANE COMPONENT OF PREDICTED ABC SUPERFAMILY METABOLITE UPTAKE TRANSPORTER"/>
    <property type="match status" value="1"/>
</dbReference>